<feature type="transmembrane region" description="Helical" evidence="9">
    <location>
        <begin position="155"/>
        <end position="176"/>
    </location>
</feature>
<accession>A0A8S1D3W3</accession>
<protein>
    <recommendedName>
        <fullName evidence="12">Urea transporter</fullName>
    </recommendedName>
</protein>
<feature type="transmembrane region" description="Helical" evidence="9">
    <location>
        <begin position="339"/>
        <end position="360"/>
    </location>
</feature>
<evidence type="ECO:0000313" key="10">
    <source>
        <dbReference type="EMBL" id="CAB3372536.1"/>
    </source>
</evidence>
<name>A0A8S1D3W3_9INSE</name>
<dbReference type="AlphaFoldDB" id="A0A8S1D3W3"/>
<comment type="caution">
    <text evidence="10">The sequence shown here is derived from an EMBL/GenBank/DDBJ whole genome shotgun (WGS) entry which is preliminary data.</text>
</comment>
<evidence type="ECO:0000256" key="6">
    <source>
        <dbReference type="ARBA" id="ARBA00023136"/>
    </source>
</evidence>
<comment type="catalytic activity">
    <reaction evidence="7">
        <text>urea(in) = urea(out)</text>
        <dbReference type="Rhea" id="RHEA:32799"/>
        <dbReference type="ChEBI" id="CHEBI:16199"/>
    </reaction>
</comment>
<sequence>MGETPEKKDDGAEKLQPEVNIEMEQTATEEASVPLSSEEPAKKEASSRTKCRVVGVLGSFMWLSLCGDAPLITEKMDHAVDESKTRARRAFSYLLHFLDITGRNFGQICFANNPISGFLILAGLAVGNLTVAICGLIASTVGILFSLLMKQPCGSIRAGLCCYNAALFGAVLPALLLGPSPVAEEVEVYIAVLIGSVFTVMITVSVANSLSSLKPAIPLFTLPFNLVALFAILVLRVHQPLQLPARVPAPEFDWTHRFFGGGSTSSGAGADTATHLTQLVEGSFLGAGQVFAVQDLYCSGLVLFGLLICSPVLAVAGFFGSVVGTFLGAAVNPNLWNDAYAGVLGYNAFLASCAVCFFYVPTWRSALVALLNAALTLFVQVALGWAFADSGLPVLTLPFVAASLIVLGMTAEQQALPRSEAPLTFPEQHRAKWLQEARRDSIESTDTNTHPTHP</sequence>
<keyword evidence="5 9" id="KW-1133">Transmembrane helix</keyword>
<feature type="transmembrane region" description="Helical" evidence="9">
    <location>
        <begin position="394"/>
        <end position="411"/>
    </location>
</feature>
<keyword evidence="4 9" id="KW-0812">Transmembrane</keyword>
<dbReference type="PANTHER" id="PTHR10464">
    <property type="entry name" value="UREA TRANSPORTER"/>
    <property type="match status" value="1"/>
</dbReference>
<dbReference type="Gene3D" id="1.10.3430.10">
    <property type="entry name" value="Ammonium transporter AmtB like domains"/>
    <property type="match status" value="1"/>
</dbReference>
<gene>
    <name evidence="10" type="ORF">CLODIP_2_CD12841</name>
</gene>
<evidence type="ECO:0000256" key="7">
    <source>
        <dbReference type="ARBA" id="ARBA00033993"/>
    </source>
</evidence>
<feature type="transmembrane region" description="Helical" evidence="9">
    <location>
        <begin position="188"/>
        <end position="210"/>
    </location>
</feature>
<dbReference type="EMBL" id="CADEPI010000073">
    <property type="protein sequence ID" value="CAB3372536.1"/>
    <property type="molecule type" value="Genomic_DNA"/>
</dbReference>
<dbReference type="PANTHER" id="PTHR10464:SF4">
    <property type="entry name" value="UREA TRANSPORTER"/>
    <property type="match status" value="1"/>
</dbReference>
<dbReference type="GO" id="GO:0015204">
    <property type="term" value="F:urea transmembrane transporter activity"/>
    <property type="evidence" value="ECO:0007669"/>
    <property type="project" value="InterPro"/>
</dbReference>
<keyword evidence="11" id="KW-1185">Reference proteome</keyword>
<evidence type="ECO:0000256" key="8">
    <source>
        <dbReference type="SAM" id="MobiDB-lite"/>
    </source>
</evidence>
<evidence type="ECO:0000256" key="3">
    <source>
        <dbReference type="ARBA" id="ARBA00022475"/>
    </source>
</evidence>
<evidence type="ECO:0000256" key="4">
    <source>
        <dbReference type="ARBA" id="ARBA00022692"/>
    </source>
</evidence>
<evidence type="ECO:0000313" key="11">
    <source>
        <dbReference type="Proteomes" id="UP000494165"/>
    </source>
</evidence>
<evidence type="ECO:0000256" key="1">
    <source>
        <dbReference type="ARBA" id="ARBA00004651"/>
    </source>
</evidence>
<reference evidence="10 11" key="1">
    <citation type="submission" date="2020-04" db="EMBL/GenBank/DDBJ databases">
        <authorList>
            <person name="Alioto T."/>
            <person name="Alioto T."/>
            <person name="Gomez Garrido J."/>
        </authorList>
    </citation>
    <scope>NUCLEOTIDE SEQUENCE [LARGE SCALE GENOMIC DNA]</scope>
</reference>
<feature type="transmembrane region" description="Helical" evidence="9">
    <location>
        <begin position="118"/>
        <end position="149"/>
    </location>
</feature>
<evidence type="ECO:0000256" key="9">
    <source>
        <dbReference type="SAM" id="Phobius"/>
    </source>
</evidence>
<feature type="transmembrane region" description="Helical" evidence="9">
    <location>
        <begin position="216"/>
        <end position="237"/>
    </location>
</feature>
<dbReference type="Pfam" id="PF03253">
    <property type="entry name" value="UT"/>
    <property type="match status" value="1"/>
</dbReference>
<organism evidence="10 11">
    <name type="scientific">Cloeon dipterum</name>
    <dbReference type="NCBI Taxonomy" id="197152"/>
    <lineage>
        <taxon>Eukaryota</taxon>
        <taxon>Metazoa</taxon>
        <taxon>Ecdysozoa</taxon>
        <taxon>Arthropoda</taxon>
        <taxon>Hexapoda</taxon>
        <taxon>Insecta</taxon>
        <taxon>Pterygota</taxon>
        <taxon>Palaeoptera</taxon>
        <taxon>Ephemeroptera</taxon>
        <taxon>Pisciforma</taxon>
        <taxon>Baetidae</taxon>
        <taxon>Cloeon</taxon>
    </lineage>
</organism>
<feature type="region of interest" description="Disordered" evidence="8">
    <location>
        <begin position="1"/>
        <end position="44"/>
    </location>
</feature>
<feature type="transmembrane region" description="Helical" evidence="9">
    <location>
        <begin position="367"/>
        <end position="388"/>
    </location>
</feature>
<dbReference type="GO" id="GO:0005886">
    <property type="term" value="C:plasma membrane"/>
    <property type="evidence" value="ECO:0007669"/>
    <property type="project" value="UniProtKB-SubCell"/>
</dbReference>
<proteinExistence type="inferred from homology"/>
<keyword evidence="6 9" id="KW-0472">Membrane</keyword>
<comment type="subcellular location">
    <subcellularLocation>
        <location evidence="1">Cell membrane</location>
        <topology evidence="1">Multi-pass membrane protein</topology>
    </subcellularLocation>
</comment>
<evidence type="ECO:0000256" key="5">
    <source>
        <dbReference type="ARBA" id="ARBA00022989"/>
    </source>
</evidence>
<dbReference type="InterPro" id="IPR029020">
    <property type="entry name" value="Ammonium/urea_transptr"/>
</dbReference>
<evidence type="ECO:0008006" key="12">
    <source>
        <dbReference type="Google" id="ProtNLM"/>
    </source>
</evidence>
<feature type="compositionally biased region" description="Basic and acidic residues" evidence="8">
    <location>
        <begin position="1"/>
        <end position="16"/>
    </location>
</feature>
<dbReference type="Proteomes" id="UP000494165">
    <property type="component" value="Unassembled WGS sequence"/>
</dbReference>
<comment type="similarity">
    <text evidence="2">Belongs to the urea transporter family.</text>
</comment>
<evidence type="ECO:0000256" key="2">
    <source>
        <dbReference type="ARBA" id="ARBA00005914"/>
    </source>
</evidence>
<dbReference type="InterPro" id="IPR004937">
    <property type="entry name" value="Urea_transporter"/>
</dbReference>
<dbReference type="OrthoDB" id="426293at2759"/>
<feature type="transmembrane region" description="Helical" evidence="9">
    <location>
        <begin position="301"/>
        <end position="327"/>
    </location>
</feature>
<keyword evidence="3" id="KW-1003">Cell membrane</keyword>